<protein>
    <submittedName>
        <fullName evidence="1">Uncharacterized protein</fullName>
    </submittedName>
</protein>
<dbReference type="EMBL" id="UINC01025594">
    <property type="protein sequence ID" value="SVB01444.1"/>
    <property type="molecule type" value="Genomic_DNA"/>
</dbReference>
<evidence type="ECO:0000313" key="1">
    <source>
        <dbReference type="EMBL" id="SVB01444.1"/>
    </source>
</evidence>
<organism evidence="1">
    <name type="scientific">marine metagenome</name>
    <dbReference type="NCBI Taxonomy" id="408172"/>
    <lineage>
        <taxon>unclassified sequences</taxon>
        <taxon>metagenomes</taxon>
        <taxon>ecological metagenomes</taxon>
    </lineage>
</organism>
<dbReference type="AlphaFoldDB" id="A0A382AJB1"/>
<reference evidence="1" key="1">
    <citation type="submission" date="2018-05" db="EMBL/GenBank/DDBJ databases">
        <authorList>
            <person name="Lanie J.A."/>
            <person name="Ng W.-L."/>
            <person name="Kazmierczak K.M."/>
            <person name="Andrzejewski T.M."/>
            <person name="Davidsen T.M."/>
            <person name="Wayne K.J."/>
            <person name="Tettelin H."/>
            <person name="Glass J.I."/>
            <person name="Rusch D."/>
            <person name="Podicherti R."/>
            <person name="Tsui H.-C.T."/>
            <person name="Winkler M.E."/>
        </authorList>
    </citation>
    <scope>NUCLEOTIDE SEQUENCE</scope>
</reference>
<sequence>MDLDIILASQYFKIKSFGFAEKFKSFA</sequence>
<accession>A0A382AJB1</accession>
<name>A0A382AJB1_9ZZZZ</name>
<proteinExistence type="predicted"/>
<gene>
    <name evidence="1" type="ORF">METZ01_LOCUS154298</name>
</gene>